<proteinExistence type="predicted"/>
<dbReference type="AlphaFoldDB" id="A0A8T9CPQ7"/>
<evidence type="ECO:0000256" key="1">
    <source>
        <dbReference type="SAM" id="MobiDB-lite"/>
    </source>
</evidence>
<protein>
    <submittedName>
        <fullName evidence="2">Uncharacterized protein</fullName>
    </submittedName>
</protein>
<sequence length="75" mass="8507">MSNIFHSIQTILFHRYPLSCKVIALTRPLFILPDTTERAGYMSGVIESLDRGIRFEQDTTDSKGHRRRTAAGQAL</sequence>
<name>A0A8T9CPQ7_ECOLX</name>
<organism evidence="2 3">
    <name type="scientific">Escherichia coli</name>
    <dbReference type="NCBI Taxonomy" id="562"/>
    <lineage>
        <taxon>Bacteria</taxon>
        <taxon>Pseudomonadati</taxon>
        <taxon>Pseudomonadota</taxon>
        <taxon>Gammaproteobacteria</taxon>
        <taxon>Enterobacterales</taxon>
        <taxon>Enterobacteriaceae</taxon>
        <taxon>Escherichia</taxon>
    </lineage>
</organism>
<dbReference type="Proteomes" id="UP000460654">
    <property type="component" value="Unassembled WGS sequence"/>
</dbReference>
<evidence type="ECO:0000313" key="2">
    <source>
        <dbReference type="EMBL" id="TXU28428.1"/>
    </source>
</evidence>
<reference evidence="2 3" key="1">
    <citation type="submission" date="2018-09" db="EMBL/GenBank/DDBJ databases">
        <title>Persistent metagenomic signatures of early life antibiotic treatment in the infant gut microbiota and resistome.</title>
        <authorList>
            <person name="Gasparrini A.J."/>
        </authorList>
    </citation>
    <scope>NUCLEOTIDE SEQUENCE [LARGE SCALE GENOMIC DNA]</scope>
    <source>
        <strain evidence="2 3">T0181B.E-10</strain>
    </source>
</reference>
<accession>A0A8T9CPQ7</accession>
<gene>
    <name evidence="2" type="ORF">D4N09_26460</name>
</gene>
<feature type="region of interest" description="Disordered" evidence="1">
    <location>
        <begin position="56"/>
        <end position="75"/>
    </location>
</feature>
<evidence type="ECO:0000313" key="3">
    <source>
        <dbReference type="Proteomes" id="UP000460654"/>
    </source>
</evidence>
<dbReference type="EMBL" id="QYOH01000156">
    <property type="protein sequence ID" value="TXU28428.1"/>
    <property type="molecule type" value="Genomic_DNA"/>
</dbReference>
<comment type="caution">
    <text evidence="2">The sequence shown here is derived from an EMBL/GenBank/DDBJ whole genome shotgun (WGS) entry which is preliminary data.</text>
</comment>